<organism evidence="1 2">
    <name type="scientific">Clunio marinus</name>
    <dbReference type="NCBI Taxonomy" id="568069"/>
    <lineage>
        <taxon>Eukaryota</taxon>
        <taxon>Metazoa</taxon>
        <taxon>Ecdysozoa</taxon>
        <taxon>Arthropoda</taxon>
        <taxon>Hexapoda</taxon>
        <taxon>Insecta</taxon>
        <taxon>Pterygota</taxon>
        <taxon>Neoptera</taxon>
        <taxon>Endopterygota</taxon>
        <taxon>Diptera</taxon>
        <taxon>Nematocera</taxon>
        <taxon>Chironomoidea</taxon>
        <taxon>Chironomidae</taxon>
        <taxon>Clunio</taxon>
    </lineage>
</organism>
<dbReference type="EMBL" id="CVRI01000030">
    <property type="protein sequence ID" value="CRK92537.1"/>
    <property type="molecule type" value="Genomic_DNA"/>
</dbReference>
<gene>
    <name evidence="1" type="ORF">CLUMA_CG006107</name>
</gene>
<dbReference type="AlphaFoldDB" id="A0A1J1I2D3"/>
<reference evidence="1 2" key="1">
    <citation type="submission" date="2015-04" db="EMBL/GenBank/DDBJ databases">
        <authorList>
            <person name="Syromyatnikov M.Y."/>
            <person name="Popov V.N."/>
        </authorList>
    </citation>
    <scope>NUCLEOTIDE SEQUENCE [LARGE SCALE GENOMIC DNA]</scope>
</reference>
<accession>A0A1J1I2D3</accession>
<sequence length="96" mass="11288">MMMETILMLKKSRKNQGRISSESAVKMCADNLFYVSRANIFSIYPKILQKMVIIDDMAYNPEKMSIALPSDFEWQLKCYFRLLEQQKKLNALDNKV</sequence>
<proteinExistence type="predicted"/>
<dbReference type="Proteomes" id="UP000183832">
    <property type="component" value="Unassembled WGS sequence"/>
</dbReference>
<name>A0A1J1I2D3_9DIPT</name>
<protein>
    <submittedName>
        <fullName evidence="1">CLUMA_CG006107, isoform A</fullName>
    </submittedName>
</protein>
<evidence type="ECO:0000313" key="1">
    <source>
        <dbReference type="EMBL" id="CRK92537.1"/>
    </source>
</evidence>
<evidence type="ECO:0000313" key="2">
    <source>
        <dbReference type="Proteomes" id="UP000183832"/>
    </source>
</evidence>
<keyword evidence="2" id="KW-1185">Reference proteome</keyword>
<dbReference type="OrthoDB" id="7964191at2759"/>